<organism evidence="1 2">
    <name type="scientific">Portunus trituberculatus</name>
    <name type="common">Swimming crab</name>
    <name type="synonym">Neptunus trituberculatus</name>
    <dbReference type="NCBI Taxonomy" id="210409"/>
    <lineage>
        <taxon>Eukaryota</taxon>
        <taxon>Metazoa</taxon>
        <taxon>Ecdysozoa</taxon>
        <taxon>Arthropoda</taxon>
        <taxon>Crustacea</taxon>
        <taxon>Multicrustacea</taxon>
        <taxon>Malacostraca</taxon>
        <taxon>Eumalacostraca</taxon>
        <taxon>Eucarida</taxon>
        <taxon>Decapoda</taxon>
        <taxon>Pleocyemata</taxon>
        <taxon>Brachyura</taxon>
        <taxon>Eubrachyura</taxon>
        <taxon>Portunoidea</taxon>
        <taxon>Portunidae</taxon>
        <taxon>Portuninae</taxon>
        <taxon>Portunus</taxon>
    </lineage>
</organism>
<evidence type="ECO:0000313" key="1">
    <source>
        <dbReference type="EMBL" id="MPC96800.1"/>
    </source>
</evidence>
<dbReference type="EMBL" id="VSRR010107421">
    <property type="protein sequence ID" value="MPC96800.1"/>
    <property type="molecule type" value="Genomic_DNA"/>
</dbReference>
<dbReference type="AlphaFoldDB" id="A0A5B7JJ74"/>
<keyword evidence="2" id="KW-1185">Reference proteome</keyword>
<sequence>MFLIPSLARKTEGRLARTEPHPLTPSITAQLCLDRGGRVRHISGGGGGGGVQLCPRRLRLVRVCQVALL</sequence>
<accession>A0A5B7JJ74</accession>
<evidence type="ECO:0000313" key="2">
    <source>
        <dbReference type="Proteomes" id="UP000324222"/>
    </source>
</evidence>
<name>A0A5B7JJ74_PORTR</name>
<gene>
    <name evidence="1" type="ORF">E2C01_092078</name>
</gene>
<protein>
    <submittedName>
        <fullName evidence="1">Uncharacterized protein</fullName>
    </submittedName>
</protein>
<reference evidence="1 2" key="1">
    <citation type="submission" date="2019-05" db="EMBL/GenBank/DDBJ databases">
        <title>Another draft genome of Portunus trituberculatus and its Hox gene families provides insights of decapod evolution.</title>
        <authorList>
            <person name="Jeong J.-H."/>
            <person name="Song I."/>
            <person name="Kim S."/>
            <person name="Choi T."/>
            <person name="Kim D."/>
            <person name="Ryu S."/>
            <person name="Kim W."/>
        </authorList>
    </citation>
    <scope>NUCLEOTIDE SEQUENCE [LARGE SCALE GENOMIC DNA]</scope>
    <source>
        <tissue evidence="1">Muscle</tissue>
    </source>
</reference>
<comment type="caution">
    <text evidence="1">The sequence shown here is derived from an EMBL/GenBank/DDBJ whole genome shotgun (WGS) entry which is preliminary data.</text>
</comment>
<proteinExistence type="predicted"/>
<dbReference type="Proteomes" id="UP000324222">
    <property type="component" value="Unassembled WGS sequence"/>
</dbReference>